<feature type="signal peptide" evidence="3">
    <location>
        <begin position="1"/>
        <end position="24"/>
    </location>
</feature>
<keyword evidence="3" id="KW-0732">Signal</keyword>
<dbReference type="Proteomes" id="UP001159405">
    <property type="component" value="Unassembled WGS sequence"/>
</dbReference>
<keyword evidence="2" id="KW-0812">Transmembrane</keyword>
<keyword evidence="2" id="KW-1133">Transmembrane helix</keyword>
<evidence type="ECO:0000256" key="1">
    <source>
        <dbReference type="SAM" id="MobiDB-lite"/>
    </source>
</evidence>
<feature type="compositionally biased region" description="Basic and acidic residues" evidence="1">
    <location>
        <begin position="247"/>
        <end position="257"/>
    </location>
</feature>
<feature type="transmembrane region" description="Helical" evidence="2">
    <location>
        <begin position="206"/>
        <end position="230"/>
    </location>
</feature>
<reference evidence="4 5" key="1">
    <citation type="submission" date="2022-05" db="EMBL/GenBank/DDBJ databases">
        <authorList>
            <consortium name="Genoscope - CEA"/>
            <person name="William W."/>
        </authorList>
    </citation>
    <scope>NUCLEOTIDE SEQUENCE [LARGE SCALE GENOMIC DNA]</scope>
</reference>
<evidence type="ECO:0000313" key="5">
    <source>
        <dbReference type="Proteomes" id="UP001159405"/>
    </source>
</evidence>
<evidence type="ECO:0000256" key="2">
    <source>
        <dbReference type="SAM" id="Phobius"/>
    </source>
</evidence>
<keyword evidence="2" id="KW-0472">Membrane</keyword>
<organism evidence="4 5">
    <name type="scientific">Porites lobata</name>
    <dbReference type="NCBI Taxonomy" id="104759"/>
    <lineage>
        <taxon>Eukaryota</taxon>
        <taxon>Metazoa</taxon>
        <taxon>Cnidaria</taxon>
        <taxon>Anthozoa</taxon>
        <taxon>Hexacorallia</taxon>
        <taxon>Scleractinia</taxon>
        <taxon>Fungiina</taxon>
        <taxon>Poritidae</taxon>
        <taxon>Porites</taxon>
    </lineage>
</organism>
<feature type="chain" id="PRO_5046138097" description="Allorecognition 2" evidence="3">
    <location>
        <begin position="25"/>
        <end position="257"/>
    </location>
</feature>
<sequence>MGKAIFLNIGFVVVVIKAVTTGFAAEVCPSPPVVYASEGSNVTICWKIVPEANLTLLRLFKVMALLRPGEKEMKIVGRAYSNGTHDRKFNRHANVYIGRATVEADLVSKILYLRLVNYTSQMENIYCAHYEMGSGSNPITTCHSQAVFLRNTGNEYVPPSTVTSVATEADTTIKANTTNLTSTVASTTVKRTPTAAPRTAETNYKVAIIIMGCLLGAVTFLALFIFVLYCRIRKKPQTPKGASTEMKQQKRLLEEKA</sequence>
<dbReference type="EMBL" id="CALNXK010000018">
    <property type="protein sequence ID" value="CAH3105610.1"/>
    <property type="molecule type" value="Genomic_DNA"/>
</dbReference>
<protein>
    <recommendedName>
        <fullName evidence="6">Allorecognition 2</fullName>
    </recommendedName>
</protein>
<comment type="caution">
    <text evidence="4">The sequence shown here is derived from an EMBL/GenBank/DDBJ whole genome shotgun (WGS) entry which is preliminary data.</text>
</comment>
<gene>
    <name evidence="4" type="ORF">PLOB_00013773</name>
</gene>
<accession>A0ABN8NDV8</accession>
<name>A0ABN8NDV8_9CNID</name>
<evidence type="ECO:0000256" key="3">
    <source>
        <dbReference type="SAM" id="SignalP"/>
    </source>
</evidence>
<evidence type="ECO:0000313" key="4">
    <source>
        <dbReference type="EMBL" id="CAH3105610.1"/>
    </source>
</evidence>
<proteinExistence type="predicted"/>
<evidence type="ECO:0008006" key="6">
    <source>
        <dbReference type="Google" id="ProtNLM"/>
    </source>
</evidence>
<keyword evidence="5" id="KW-1185">Reference proteome</keyword>
<feature type="region of interest" description="Disordered" evidence="1">
    <location>
        <begin position="237"/>
        <end position="257"/>
    </location>
</feature>